<evidence type="ECO:0000256" key="1">
    <source>
        <dbReference type="ARBA" id="ARBA00022884"/>
    </source>
</evidence>
<dbReference type="Proteomes" id="UP000654370">
    <property type="component" value="Unassembled WGS sequence"/>
</dbReference>
<dbReference type="Pfam" id="PF00076">
    <property type="entry name" value="RRM_1"/>
    <property type="match status" value="1"/>
</dbReference>
<feature type="domain" description="RRM" evidence="4">
    <location>
        <begin position="102"/>
        <end position="185"/>
    </location>
</feature>
<keyword evidence="1 2" id="KW-0694">RNA-binding</keyword>
<keyword evidence="6" id="KW-1185">Reference proteome</keyword>
<feature type="compositionally biased region" description="Basic and acidic residues" evidence="3">
    <location>
        <begin position="211"/>
        <end position="251"/>
    </location>
</feature>
<dbReference type="InterPro" id="IPR035979">
    <property type="entry name" value="RBD_domain_sf"/>
</dbReference>
<dbReference type="PROSITE" id="PS50102">
    <property type="entry name" value="RRM"/>
    <property type="match status" value="1"/>
</dbReference>
<evidence type="ECO:0000256" key="3">
    <source>
        <dbReference type="SAM" id="MobiDB-lite"/>
    </source>
</evidence>
<reference evidence="5" key="1">
    <citation type="submission" date="2020-12" db="EMBL/GenBank/DDBJ databases">
        <title>Metabolic potential, ecology and presence of endohyphal bacteria is reflected in genomic diversity of Mucoromycotina.</title>
        <authorList>
            <person name="Muszewska A."/>
            <person name="Okrasinska A."/>
            <person name="Steczkiewicz K."/>
            <person name="Drgas O."/>
            <person name="Orlowska M."/>
            <person name="Perlinska-Lenart U."/>
            <person name="Aleksandrzak-Piekarczyk T."/>
            <person name="Szatraj K."/>
            <person name="Zielenkiewicz U."/>
            <person name="Pilsyk S."/>
            <person name="Malc E."/>
            <person name="Mieczkowski P."/>
            <person name="Kruszewska J.S."/>
            <person name="Biernat P."/>
            <person name="Pawlowska J."/>
        </authorList>
    </citation>
    <scope>NUCLEOTIDE SEQUENCE</scope>
    <source>
        <strain evidence="5">WA0000067209</strain>
    </source>
</reference>
<dbReference type="SMART" id="SM00360">
    <property type="entry name" value="RRM"/>
    <property type="match status" value="1"/>
</dbReference>
<feature type="compositionally biased region" description="Polar residues" evidence="3">
    <location>
        <begin position="292"/>
        <end position="304"/>
    </location>
</feature>
<feature type="compositionally biased region" description="Basic and acidic residues" evidence="3">
    <location>
        <begin position="68"/>
        <end position="87"/>
    </location>
</feature>
<name>A0A8H7PEN4_MORIS</name>
<evidence type="ECO:0000313" key="5">
    <source>
        <dbReference type="EMBL" id="KAG2172264.1"/>
    </source>
</evidence>
<dbReference type="PANTHER" id="PTHR23236">
    <property type="entry name" value="EUKARYOTIC TRANSLATION INITIATION FACTOR 4B/4H"/>
    <property type="match status" value="1"/>
</dbReference>
<dbReference type="InterPro" id="IPR000504">
    <property type="entry name" value="RRM_dom"/>
</dbReference>
<evidence type="ECO:0000313" key="6">
    <source>
        <dbReference type="Proteomes" id="UP000654370"/>
    </source>
</evidence>
<feature type="region of interest" description="Disordered" evidence="3">
    <location>
        <begin position="177"/>
        <end position="335"/>
    </location>
</feature>
<gene>
    <name evidence="5" type="ORF">INT43_004805</name>
</gene>
<dbReference type="GO" id="GO:0003723">
    <property type="term" value="F:RNA binding"/>
    <property type="evidence" value="ECO:0007669"/>
    <property type="project" value="UniProtKB-UniRule"/>
</dbReference>
<feature type="compositionally biased region" description="Basic and acidic residues" evidence="3">
    <location>
        <begin position="312"/>
        <end position="335"/>
    </location>
</feature>
<dbReference type="Gene3D" id="3.30.70.330">
    <property type="match status" value="1"/>
</dbReference>
<feature type="compositionally biased region" description="Basic and acidic residues" evidence="3">
    <location>
        <begin position="185"/>
        <end position="198"/>
    </location>
</feature>
<dbReference type="EMBL" id="JAEPQZ010000017">
    <property type="protein sequence ID" value="KAG2172264.1"/>
    <property type="molecule type" value="Genomic_DNA"/>
</dbReference>
<protein>
    <recommendedName>
        <fullName evidence="4">RRM domain-containing protein</fullName>
    </recommendedName>
</protein>
<dbReference type="SUPFAM" id="SSF54928">
    <property type="entry name" value="RNA-binding domain, RBD"/>
    <property type="match status" value="1"/>
</dbReference>
<sequence length="335" mass="36821">MSLGDFLGDESGGASWADEMADLPTAPAASIGMQTQTCLPEKSSAPQDFPVDLHCNSDHCIILTRASDESRDDGFSRGPRRDDDRPRFASRPPADLPTEPPFTAHIANLSFDAVEDDLADFFKDMKSTDFTNQIANIRVLRDRETDRPKGYGYIEFEDQESLKSALTLSGEPLANRPIRVNIADPPKDRTDRVPDRTETSSWRRTTPIEPSSREPRRGYGFGGDRDGPRGGFRDREGGDRERGGFSDRGRDTSWSGGAFSSKRGGFGGRDGPSERPRLQLQPRSSTGGGGASQANDAPRSNKSNPFGAAKPIDSDEALKRLEDKRKPKDQEEQDN</sequence>
<organism evidence="5 6">
    <name type="scientific">Mortierella isabellina</name>
    <name type="common">Filamentous fungus</name>
    <name type="synonym">Umbelopsis isabellina</name>
    <dbReference type="NCBI Taxonomy" id="91625"/>
    <lineage>
        <taxon>Eukaryota</taxon>
        <taxon>Fungi</taxon>
        <taxon>Fungi incertae sedis</taxon>
        <taxon>Mucoromycota</taxon>
        <taxon>Mucoromycotina</taxon>
        <taxon>Umbelopsidomycetes</taxon>
        <taxon>Umbelopsidales</taxon>
        <taxon>Umbelopsidaceae</taxon>
        <taxon>Umbelopsis</taxon>
    </lineage>
</organism>
<feature type="region of interest" description="Disordered" evidence="3">
    <location>
        <begin position="68"/>
        <end position="100"/>
    </location>
</feature>
<accession>A0A8H7PEN4</accession>
<proteinExistence type="predicted"/>
<evidence type="ECO:0000259" key="4">
    <source>
        <dbReference type="PROSITE" id="PS50102"/>
    </source>
</evidence>
<dbReference type="AlphaFoldDB" id="A0A8H7PEN4"/>
<evidence type="ECO:0000256" key="2">
    <source>
        <dbReference type="PROSITE-ProRule" id="PRU00176"/>
    </source>
</evidence>
<dbReference type="PANTHER" id="PTHR23236:SF11">
    <property type="entry name" value="EUKARYOTIC TRANSLATION INITIATION FACTOR 4H"/>
    <property type="match status" value="1"/>
</dbReference>
<dbReference type="InterPro" id="IPR012677">
    <property type="entry name" value="Nucleotide-bd_a/b_plait_sf"/>
</dbReference>
<dbReference type="OrthoDB" id="48651at2759"/>
<comment type="caution">
    <text evidence="5">The sequence shown here is derived from an EMBL/GenBank/DDBJ whole genome shotgun (WGS) entry which is preliminary data.</text>
</comment>